<organism evidence="1 2">
    <name type="scientific">Alicyclobacillus tolerans</name>
    <dbReference type="NCBI Taxonomy" id="90970"/>
    <lineage>
        <taxon>Bacteria</taxon>
        <taxon>Bacillati</taxon>
        <taxon>Bacillota</taxon>
        <taxon>Bacilli</taxon>
        <taxon>Bacillales</taxon>
        <taxon>Alicyclobacillaceae</taxon>
        <taxon>Alicyclobacillus</taxon>
    </lineage>
</organism>
<name>A0A1M6XSX2_9BACL</name>
<dbReference type="STRING" id="1830138.SAMN05443507_13710"/>
<dbReference type="RefSeq" id="WP_072875326.1">
    <property type="nucleotide sequence ID" value="NZ_FRAF01000037.1"/>
</dbReference>
<keyword evidence="2" id="KW-1185">Reference proteome</keyword>
<dbReference type="EMBL" id="FRAF01000037">
    <property type="protein sequence ID" value="SHL09120.1"/>
    <property type="molecule type" value="Genomic_DNA"/>
</dbReference>
<evidence type="ECO:0000313" key="2">
    <source>
        <dbReference type="Proteomes" id="UP000184016"/>
    </source>
</evidence>
<dbReference type="AlphaFoldDB" id="A0A1M6XSX2"/>
<gene>
    <name evidence="1" type="ORF">SAMN05443507_13710</name>
</gene>
<proteinExistence type="predicted"/>
<evidence type="ECO:0000313" key="1">
    <source>
        <dbReference type="EMBL" id="SHL09120.1"/>
    </source>
</evidence>
<accession>A0A1M6XSX2</accession>
<dbReference type="Proteomes" id="UP000184016">
    <property type="component" value="Unassembled WGS sequence"/>
</dbReference>
<reference evidence="2" key="1">
    <citation type="submission" date="2016-11" db="EMBL/GenBank/DDBJ databases">
        <authorList>
            <person name="Varghese N."/>
            <person name="Submissions S."/>
        </authorList>
    </citation>
    <scope>NUCLEOTIDE SEQUENCE [LARGE SCALE GENOMIC DNA]</scope>
    <source>
        <strain evidence="2">USBA-503</strain>
    </source>
</reference>
<protein>
    <submittedName>
        <fullName evidence="1">Uncharacterized protein</fullName>
    </submittedName>
</protein>
<sequence>MTKIDITRIEAIKDQKAPVYMHYQGQYSAQPAFIALDEYGNVSADYESEVGSGMPESVYHRRTLRFPIAPNCSGEMIYQAVIKAMHDLQFLHDEHVVEHDGHNWVEYLSSDAAYSTQDKLHSFFAETCCGDIDIYDAPDDFFNDCSDNWIDPFIEHQQQGDLEAYVQECMEMIDENVLLNFDLDEAVEYISKHITKKC</sequence>
<dbReference type="OrthoDB" id="3259824at2"/>